<proteinExistence type="predicted"/>
<sequence length="839" mass="95753">MGLLKGNHKASITVFLSLTLLLLLSLIMTVIEGARLTAARVIAERSFLTSLDSVLAEFYGPLMDEYHILGLDASYGKSEIDTSSINEKIKNYMSYTINPELDFKKKPNFKLYGITLKTAEVKNVAKLTDYRGSLFIHEVTEYMKYKTAENAAETFLKQTSWFEQPQKISILYEEKVKLDEELVSIDEGILALMKYLDGISTGKKGLLRNKGGILKTEKFFAKKILFDIPTMENTGINNKQIFLALQNNYVNPSPIFESILSNFEKLQLVLRNIEEARAEENNIQEQIEQARLNLSGLESNMSSLDKDDIEKKESLSAQINEIKARISDLEDKIREIEINISEYTDEKNKCINTIAGNGSETKSLIAGCFYATEQAIYELEQIIKSVKEAKPKIISYEENLKNYKNEIDKEVYDSLEKELNDIKTYLPENRQGYDFDRMKAILISNCEILKECETFLNEGSNALSAMNFDLAKAKYKEAYIKILGYKTDGLNLDYSTLFIQGEDNPDFLKAISDLFEQGITGLVVDKDFISSKKLGSGNMPSDLIYFSEDKQEFSFKEFFRKIKIGNKNTGLDQLFGSFDYLSLTDFKKNSLDLVAKRILLLEYIKEHFYKFTLNEDEKNEKKPSALDYEREYLIYGKNADKDNLDAIIMRLILIRTVLNFISILADKGKVSEAKVIAASLVGFTGLPVLVAITQSVLIILLAFAESLVDICALLLGYKVPFIKKKIDLNYSDLILLTKEKIKKKAQVYKNVKGISYSEYISFFLCITDQTKLSYRMMDLIQENINMRYGVNFIFHNCIFGLEAEALYDIKPLFTVFGFVKEHLGSDFERNYAVSSGYSY</sequence>
<feature type="coiled-coil region" evidence="1">
    <location>
        <begin position="266"/>
        <end position="346"/>
    </location>
</feature>
<accession>A0A0H5SJQ5</accession>
<protein>
    <submittedName>
        <fullName evidence="2">Uncharacterized protein</fullName>
    </submittedName>
</protein>
<dbReference type="OrthoDB" id="5135382at2"/>
<organism evidence="2 3">
    <name type="scientific">Herbinix hemicellulosilytica</name>
    <dbReference type="NCBI Taxonomy" id="1564487"/>
    <lineage>
        <taxon>Bacteria</taxon>
        <taxon>Bacillati</taxon>
        <taxon>Bacillota</taxon>
        <taxon>Clostridia</taxon>
        <taxon>Lachnospirales</taxon>
        <taxon>Lachnospiraceae</taxon>
        <taxon>Herbinix</taxon>
    </lineage>
</organism>
<dbReference type="Proteomes" id="UP000236497">
    <property type="component" value="Unassembled WGS sequence"/>
</dbReference>
<dbReference type="AlphaFoldDB" id="A0A0H5SJQ5"/>
<evidence type="ECO:0000313" key="2">
    <source>
        <dbReference type="EMBL" id="CRZ35742.1"/>
    </source>
</evidence>
<dbReference type="RefSeq" id="WP_103203815.1">
    <property type="nucleotide sequence ID" value="NZ_CVTD020000028.1"/>
</dbReference>
<evidence type="ECO:0000313" key="3">
    <source>
        <dbReference type="Proteomes" id="UP000236497"/>
    </source>
</evidence>
<dbReference type="EMBL" id="CVTD020000028">
    <property type="protein sequence ID" value="CRZ35742.1"/>
    <property type="molecule type" value="Genomic_DNA"/>
</dbReference>
<dbReference type="Pfam" id="PF18960">
    <property type="entry name" value="DUF5702"/>
    <property type="match status" value="1"/>
</dbReference>
<gene>
    <name evidence="2" type="ORF">HHT355_2559</name>
</gene>
<name>A0A0H5SJQ5_HERHM</name>
<reference evidence="2 3" key="1">
    <citation type="submission" date="2015-06" db="EMBL/GenBank/DDBJ databases">
        <authorList>
            <person name="Wibberg Daniel"/>
        </authorList>
    </citation>
    <scope>NUCLEOTIDE SEQUENCE [LARGE SCALE GENOMIC DNA]</scope>
    <source>
        <strain evidence="2 3">T3/55T</strain>
    </source>
</reference>
<dbReference type="InterPro" id="IPR043756">
    <property type="entry name" value="DUF5702"/>
</dbReference>
<keyword evidence="1" id="KW-0175">Coiled coil</keyword>
<keyword evidence="3" id="KW-1185">Reference proteome</keyword>
<feature type="coiled-coil region" evidence="1">
    <location>
        <begin position="386"/>
        <end position="413"/>
    </location>
</feature>
<evidence type="ECO:0000256" key="1">
    <source>
        <dbReference type="SAM" id="Coils"/>
    </source>
</evidence>